<proteinExistence type="predicted"/>
<evidence type="ECO:0000256" key="1">
    <source>
        <dbReference type="ARBA" id="ARBA00022723"/>
    </source>
</evidence>
<dbReference type="OrthoDB" id="9813965at2"/>
<keyword evidence="1" id="KW-0479">Metal-binding</keyword>
<keyword evidence="4" id="KW-1185">Reference proteome</keyword>
<organism evidence="3 4">
    <name type="scientific">Nonomuraea diastatica</name>
    <dbReference type="NCBI Taxonomy" id="1848329"/>
    <lineage>
        <taxon>Bacteria</taxon>
        <taxon>Bacillati</taxon>
        <taxon>Actinomycetota</taxon>
        <taxon>Actinomycetes</taxon>
        <taxon>Streptosporangiales</taxon>
        <taxon>Streptosporangiaceae</taxon>
        <taxon>Nonomuraea</taxon>
    </lineage>
</organism>
<dbReference type="CDD" id="cd00371">
    <property type="entry name" value="HMA"/>
    <property type="match status" value="1"/>
</dbReference>
<dbReference type="GO" id="GO:0005507">
    <property type="term" value="F:copper ion binding"/>
    <property type="evidence" value="ECO:0007669"/>
    <property type="project" value="InterPro"/>
</dbReference>
<gene>
    <name evidence="3" type="ORF">E1294_40170</name>
</gene>
<evidence type="ECO:0000313" key="4">
    <source>
        <dbReference type="Proteomes" id="UP000294543"/>
    </source>
</evidence>
<dbReference type="RefSeq" id="WP_132516208.1">
    <property type="nucleotide sequence ID" value="NZ_SMKP01000168.1"/>
</dbReference>
<dbReference type="Pfam" id="PF00403">
    <property type="entry name" value="HMA"/>
    <property type="match status" value="1"/>
</dbReference>
<dbReference type="PROSITE" id="PS50846">
    <property type="entry name" value="HMA_2"/>
    <property type="match status" value="1"/>
</dbReference>
<dbReference type="AlphaFoldDB" id="A0A4R4WE24"/>
<dbReference type="InterPro" id="IPR006121">
    <property type="entry name" value="HMA_dom"/>
</dbReference>
<dbReference type="EMBL" id="SMKP01000168">
    <property type="protein sequence ID" value="TDD13665.1"/>
    <property type="molecule type" value="Genomic_DNA"/>
</dbReference>
<dbReference type="PROSITE" id="PS01047">
    <property type="entry name" value="HMA_1"/>
    <property type="match status" value="1"/>
</dbReference>
<dbReference type="InterPro" id="IPR036163">
    <property type="entry name" value="HMA_dom_sf"/>
</dbReference>
<evidence type="ECO:0000259" key="2">
    <source>
        <dbReference type="PROSITE" id="PS50846"/>
    </source>
</evidence>
<dbReference type="GO" id="GO:0006825">
    <property type="term" value="P:copper ion transport"/>
    <property type="evidence" value="ECO:0007669"/>
    <property type="project" value="InterPro"/>
</dbReference>
<sequence length="70" mass="6905">MSTATYTVTGMTCGHCVSSVKEEVGEVAGVTSVEVDLADGLLTVGSDGPVDTALIAAAVKEAGYELAGQA</sequence>
<dbReference type="Proteomes" id="UP000294543">
    <property type="component" value="Unassembled WGS sequence"/>
</dbReference>
<dbReference type="InterPro" id="IPR000428">
    <property type="entry name" value="Cu-bd"/>
</dbReference>
<accession>A0A4R4WE24</accession>
<dbReference type="SUPFAM" id="SSF55008">
    <property type="entry name" value="HMA, heavy metal-associated domain"/>
    <property type="match status" value="1"/>
</dbReference>
<name>A0A4R4WE24_9ACTN</name>
<dbReference type="Gene3D" id="3.30.70.100">
    <property type="match status" value="1"/>
</dbReference>
<dbReference type="InterPro" id="IPR017969">
    <property type="entry name" value="Heavy-metal-associated_CS"/>
</dbReference>
<reference evidence="3 4" key="1">
    <citation type="submission" date="2019-03" db="EMBL/GenBank/DDBJ databases">
        <title>Draft genome sequences of novel Actinobacteria.</title>
        <authorList>
            <person name="Sahin N."/>
            <person name="Ay H."/>
            <person name="Saygin H."/>
        </authorList>
    </citation>
    <scope>NUCLEOTIDE SEQUENCE [LARGE SCALE GENOMIC DNA]</scope>
    <source>
        <strain evidence="3 4">KC712</strain>
    </source>
</reference>
<protein>
    <submittedName>
        <fullName evidence="3">Copper chaperone</fullName>
    </submittedName>
</protein>
<evidence type="ECO:0000313" key="3">
    <source>
        <dbReference type="EMBL" id="TDD13665.1"/>
    </source>
</evidence>
<dbReference type="PRINTS" id="PR00944">
    <property type="entry name" value="CUEXPORT"/>
</dbReference>
<feature type="domain" description="HMA" evidence="2">
    <location>
        <begin position="2"/>
        <end position="67"/>
    </location>
</feature>
<comment type="caution">
    <text evidence="3">The sequence shown here is derived from an EMBL/GenBank/DDBJ whole genome shotgun (WGS) entry which is preliminary data.</text>
</comment>